<evidence type="ECO:0000313" key="2">
    <source>
        <dbReference type="EMBL" id="CAJ1402590.1"/>
    </source>
</evidence>
<sequence length="252" mass="26843">MRMAWKLLSLAVPALASECPQALDAVFSDMHDGDKKQVNIQGSALQIKPYGNDQKWVVTSTLQSENCSAMIDFNVPGKPGPPPVKLLMTFWRASANAAEGGVQKASFEFTDPSGTLAAPSVPLNAWLQLGGQRATVPLCPASLKATFADMHDGDRKAITVAGSEMTITSTNSSQTWVIHAELDEHCSASVNFNVPGKPGPPPVPLAARLWRLENGRGGSKSSFEFTDPSGTLAVPGFPLNSWIQLRSQAVTV</sequence>
<feature type="signal peptide" evidence="1">
    <location>
        <begin position="1"/>
        <end position="16"/>
    </location>
</feature>
<gene>
    <name evidence="2" type="ORF">EVOR1521_LOCUS25440</name>
</gene>
<protein>
    <submittedName>
        <fullName evidence="2">Uncharacterized protein</fullName>
    </submittedName>
</protein>
<dbReference type="AlphaFoldDB" id="A0AA36N877"/>
<organism evidence="2 3">
    <name type="scientific">Effrenium voratum</name>
    <dbReference type="NCBI Taxonomy" id="2562239"/>
    <lineage>
        <taxon>Eukaryota</taxon>
        <taxon>Sar</taxon>
        <taxon>Alveolata</taxon>
        <taxon>Dinophyceae</taxon>
        <taxon>Suessiales</taxon>
        <taxon>Symbiodiniaceae</taxon>
        <taxon>Effrenium</taxon>
    </lineage>
</organism>
<reference evidence="2" key="1">
    <citation type="submission" date="2023-08" db="EMBL/GenBank/DDBJ databases">
        <authorList>
            <person name="Chen Y."/>
            <person name="Shah S."/>
            <person name="Dougan E. K."/>
            <person name="Thang M."/>
            <person name="Chan C."/>
        </authorList>
    </citation>
    <scope>NUCLEOTIDE SEQUENCE</scope>
</reference>
<evidence type="ECO:0000313" key="3">
    <source>
        <dbReference type="Proteomes" id="UP001178507"/>
    </source>
</evidence>
<keyword evidence="1" id="KW-0732">Signal</keyword>
<feature type="chain" id="PRO_5041334932" evidence="1">
    <location>
        <begin position="17"/>
        <end position="252"/>
    </location>
</feature>
<keyword evidence="3" id="KW-1185">Reference proteome</keyword>
<proteinExistence type="predicted"/>
<dbReference type="Proteomes" id="UP001178507">
    <property type="component" value="Unassembled WGS sequence"/>
</dbReference>
<comment type="caution">
    <text evidence="2">The sequence shown here is derived from an EMBL/GenBank/DDBJ whole genome shotgun (WGS) entry which is preliminary data.</text>
</comment>
<evidence type="ECO:0000256" key="1">
    <source>
        <dbReference type="SAM" id="SignalP"/>
    </source>
</evidence>
<dbReference type="EMBL" id="CAUJNA010003459">
    <property type="protein sequence ID" value="CAJ1402590.1"/>
    <property type="molecule type" value="Genomic_DNA"/>
</dbReference>
<name>A0AA36N877_9DINO</name>
<accession>A0AA36N877</accession>